<keyword evidence="4 6" id="KW-0238">DNA-binding</keyword>
<dbReference type="GO" id="GO:0003918">
    <property type="term" value="F:DNA topoisomerase type II (double strand cut, ATP-hydrolyzing) activity"/>
    <property type="evidence" value="ECO:0007669"/>
    <property type="project" value="UniProtKB-UniRule"/>
</dbReference>
<evidence type="ECO:0000313" key="10">
    <source>
        <dbReference type="Proteomes" id="UP000019116"/>
    </source>
</evidence>
<comment type="similarity">
    <text evidence="6">Belongs to the type II topoisomerase family.</text>
</comment>
<comment type="function">
    <text evidence="6">Control of topological states of DNA by transient breakage and subsequent rejoining of DNA strands. Topoisomerase II makes double-strand breaks.</text>
</comment>
<dbReference type="GO" id="GO:0005524">
    <property type="term" value="F:ATP binding"/>
    <property type="evidence" value="ECO:0007669"/>
    <property type="project" value="UniProtKB-UniRule"/>
</dbReference>
<dbReference type="GO" id="GO:0003677">
    <property type="term" value="F:DNA binding"/>
    <property type="evidence" value="ECO:0007669"/>
    <property type="project" value="UniProtKB-UniRule"/>
</dbReference>
<comment type="cofactor">
    <cofactor evidence="2">
        <name>Mg(2+)</name>
        <dbReference type="ChEBI" id="CHEBI:18420"/>
    </cofactor>
</comment>
<dbReference type="Gene3D" id="3.30.565.10">
    <property type="entry name" value="Histidine kinase-like ATPase, C-terminal domain"/>
    <property type="match status" value="1"/>
</dbReference>
<keyword evidence="6" id="KW-0067">ATP-binding</keyword>
<dbReference type="InterPro" id="IPR013506">
    <property type="entry name" value="Topo_IIA_bsu_dom2"/>
</dbReference>
<name>A0A3B6LGQ0_WHEAT</name>
<dbReference type="Gene3D" id="3.30.230.10">
    <property type="match status" value="1"/>
</dbReference>
<dbReference type="Gramene" id="TraesMAC5B03G02814840.1">
    <property type="protein sequence ID" value="TraesMAC5B03G02814840.1"/>
    <property type="gene ID" value="TraesMAC5B03G02814840"/>
</dbReference>
<evidence type="ECO:0000259" key="7">
    <source>
        <dbReference type="Pfam" id="PF00204"/>
    </source>
</evidence>
<keyword evidence="5 6" id="KW-0413">Isomerase</keyword>
<dbReference type="RefSeq" id="XP_044392748.1">
    <property type="nucleotide sequence ID" value="XM_044536813.1"/>
</dbReference>
<dbReference type="SUPFAM" id="SSF54211">
    <property type="entry name" value="Ribosomal protein S5 domain 2-like"/>
    <property type="match status" value="1"/>
</dbReference>
<reference evidence="9" key="2">
    <citation type="submission" date="2018-10" db="UniProtKB">
        <authorList>
            <consortium name="EnsemblPlants"/>
        </authorList>
    </citation>
    <scope>IDENTIFICATION</scope>
</reference>
<comment type="subunit">
    <text evidence="6">Homodimer.</text>
</comment>
<dbReference type="SUPFAM" id="SSF55874">
    <property type="entry name" value="ATPase domain of HSP90 chaperone/DNA topoisomerase II/histidine kinase"/>
    <property type="match status" value="1"/>
</dbReference>
<dbReference type="InterPro" id="IPR036890">
    <property type="entry name" value="HATPase_C_sf"/>
</dbReference>
<protein>
    <recommendedName>
        <fullName evidence="6">DNA topoisomerase 2</fullName>
        <ecNumber evidence="6">5.6.2.2</ecNumber>
    </recommendedName>
</protein>
<dbReference type="Gramene" id="TraesSTA5B03G02807290.1">
    <property type="protein sequence ID" value="TraesSTA5B03G02807290.1"/>
    <property type="gene ID" value="TraesSTA5B03G02807290"/>
</dbReference>
<dbReference type="Gramene" id="TraesCS5B02G062800.1">
    <property type="protein sequence ID" value="TraesCS5B02G062800.1"/>
    <property type="gene ID" value="TraesCS5B02G062800"/>
</dbReference>
<proteinExistence type="inferred from homology"/>
<keyword evidence="3 6" id="KW-0799">Topoisomerase</keyword>
<dbReference type="Proteomes" id="UP000019116">
    <property type="component" value="Chromosome 5B"/>
</dbReference>
<dbReference type="SMR" id="A0A3B6LGQ0"/>
<dbReference type="CDD" id="cd03481">
    <property type="entry name" value="TopoIIA_Trans_ScTopoIIA"/>
    <property type="match status" value="1"/>
</dbReference>
<dbReference type="Gramene" id="TraesCS5B03G0156800.1">
    <property type="protein sequence ID" value="TraesCS5B03G0156800.1.CDS"/>
    <property type="gene ID" value="TraesCS5B03G0156800"/>
</dbReference>
<dbReference type="OMA" id="VYAPEMF"/>
<dbReference type="AlphaFoldDB" id="A0A3B6LGQ0"/>
<dbReference type="Gramene" id="TraesROB_scaffold_152542_01G000100.1">
    <property type="protein sequence ID" value="TraesROB_scaffold_152542_01G000100.1"/>
    <property type="gene ID" value="TraesROB_scaffold_152542_01G000100"/>
</dbReference>
<dbReference type="PANTHER" id="PTHR10169">
    <property type="entry name" value="DNA TOPOISOMERASE/GYRASE"/>
    <property type="match status" value="1"/>
</dbReference>
<evidence type="ECO:0000256" key="2">
    <source>
        <dbReference type="ARBA" id="ARBA00001946"/>
    </source>
</evidence>
<accession>A0A3B6LGQ0</accession>
<keyword evidence="6" id="KW-0547">Nucleotide-binding</keyword>
<dbReference type="Pfam" id="PF00204">
    <property type="entry name" value="DNA_gyraseB"/>
    <property type="match status" value="1"/>
</dbReference>
<evidence type="ECO:0000256" key="1">
    <source>
        <dbReference type="ARBA" id="ARBA00000185"/>
    </source>
</evidence>
<dbReference type="FunFam" id="3.30.230.10:FF:000008">
    <property type="entry name" value="DNA topoisomerase 2"/>
    <property type="match status" value="1"/>
</dbReference>
<dbReference type="SMART" id="SM00433">
    <property type="entry name" value="TOP2c"/>
    <property type="match status" value="1"/>
</dbReference>
<dbReference type="EnsemblPlants" id="TraesCS5B02G062800.1">
    <property type="protein sequence ID" value="TraesCS5B02G062800.1"/>
    <property type="gene ID" value="TraesCS5B02G062800"/>
</dbReference>
<dbReference type="EC" id="5.6.2.2" evidence="6"/>
<organism evidence="9">
    <name type="scientific">Triticum aestivum</name>
    <name type="common">Wheat</name>
    <dbReference type="NCBI Taxonomy" id="4565"/>
    <lineage>
        <taxon>Eukaryota</taxon>
        <taxon>Viridiplantae</taxon>
        <taxon>Streptophyta</taxon>
        <taxon>Embryophyta</taxon>
        <taxon>Tracheophyta</taxon>
        <taxon>Spermatophyta</taxon>
        <taxon>Magnoliopsida</taxon>
        <taxon>Liliopsida</taxon>
        <taxon>Poales</taxon>
        <taxon>Poaceae</taxon>
        <taxon>BOP clade</taxon>
        <taxon>Pooideae</taxon>
        <taxon>Triticodae</taxon>
        <taxon>Triticeae</taxon>
        <taxon>Triticinae</taxon>
        <taxon>Triticum</taxon>
    </lineage>
</organism>
<dbReference type="InterPro" id="IPR001241">
    <property type="entry name" value="Topo_IIA"/>
</dbReference>
<dbReference type="GeneID" id="123115707"/>
<evidence type="ECO:0000259" key="8">
    <source>
        <dbReference type="Pfam" id="PF02518"/>
    </source>
</evidence>
<dbReference type="OrthoDB" id="276498at2759"/>
<keyword evidence="10" id="KW-1185">Reference proteome</keyword>
<evidence type="ECO:0000313" key="9">
    <source>
        <dbReference type="EnsemblPlants" id="TraesCS5B02G062800.1"/>
    </source>
</evidence>
<reference evidence="9" key="1">
    <citation type="submission" date="2018-08" db="EMBL/GenBank/DDBJ databases">
        <authorList>
            <person name="Rossello M."/>
        </authorList>
    </citation>
    <scope>NUCLEOTIDE SEQUENCE [LARGE SCALE GENOMIC DNA]</scope>
    <source>
        <strain evidence="9">cv. Chinese Spring</strain>
    </source>
</reference>
<dbReference type="Gramene" id="TraesLDM5B03G02819500.1">
    <property type="protein sequence ID" value="TraesLDM5B03G02819500.1"/>
    <property type="gene ID" value="TraesLDM5B03G02819500"/>
</dbReference>
<dbReference type="Gramene" id="TraesNOR5B03G02840570.1">
    <property type="protein sequence ID" value="TraesNOR5B03G02840570.1"/>
    <property type="gene ID" value="TraesNOR5B03G02840570"/>
</dbReference>
<evidence type="ECO:0000256" key="5">
    <source>
        <dbReference type="ARBA" id="ARBA00023235"/>
    </source>
</evidence>
<evidence type="ECO:0000256" key="6">
    <source>
        <dbReference type="RuleBase" id="RU362094"/>
    </source>
</evidence>
<dbReference type="GO" id="GO:0006265">
    <property type="term" value="P:DNA topological change"/>
    <property type="evidence" value="ECO:0007669"/>
    <property type="project" value="UniProtKB-UniRule"/>
</dbReference>
<dbReference type="InterPro" id="IPR003594">
    <property type="entry name" value="HATPase_dom"/>
</dbReference>
<feature type="domain" description="DNA topoisomerase type IIA subunit B" evidence="7">
    <location>
        <begin position="247"/>
        <end position="389"/>
    </location>
</feature>
<gene>
    <name evidence="9" type="primary">LOC123115707</name>
</gene>
<dbReference type="Gramene" id="TraesLAC5B03G02769900.1">
    <property type="protein sequence ID" value="TraesLAC5B03G02769900.1"/>
    <property type="gene ID" value="TraesLAC5B03G02769900"/>
</dbReference>
<dbReference type="KEGG" id="taes:123115707"/>
<feature type="domain" description="Histidine kinase/HSP90-like ATPase" evidence="8">
    <location>
        <begin position="56"/>
        <end position="152"/>
    </location>
</feature>
<comment type="catalytic activity">
    <reaction evidence="1 6">
        <text>ATP-dependent breakage, passage and rejoining of double-stranded DNA.</text>
        <dbReference type="EC" id="5.6.2.2"/>
    </reaction>
</comment>
<dbReference type="Gramene" id="TraesJAG5B03G02815450.1">
    <property type="protein sequence ID" value="TraesJAG5B03G02815450.1"/>
    <property type="gene ID" value="TraesJAG5B03G02815450"/>
</dbReference>
<dbReference type="InterPro" id="IPR050634">
    <property type="entry name" value="DNA_Topoisomerase_II"/>
</dbReference>
<evidence type="ECO:0000256" key="3">
    <source>
        <dbReference type="ARBA" id="ARBA00023029"/>
    </source>
</evidence>
<evidence type="ECO:0000256" key="4">
    <source>
        <dbReference type="ARBA" id="ARBA00023125"/>
    </source>
</evidence>
<dbReference type="InterPro" id="IPR014721">
    <property type="entry name" value="Ribsml_uS5_D2-typ_fold_subgr"/>
</dbReference>
<dbReference type="STRING" id="4565.A0A3B6LGQ0"/>
<dbReference type="PRINTS" id="PR00418">
    <property type="entry name" value="TPI2FAMILY"/>
</dbReference>
<dbReference type="PANTHER" id="PTHR10169:SF38">
    <property type="entry name" value="DNA TOPOISOMERASE 2"/>
    <property type="match status" value="1"/>
</dbReference>
<dbReference type="FunFam" id="3.30.565.10:FF:000004">
    <property type="entry name" value="DNA topoisomerase 2"/>
    <property type="match status" value="1"/>
</dbReference>
<sequence length="534" mass="61161">MAAASTNPPLKSIEETYLEHIRLRPDTYGSVQQHKTPLWVYEDGAMVHRYVTYVPSLYKIFDEILVNAADHKQRDPSMDSLQVDIDVEGCCISVYNNGHGIPVEIDQEEGVYVPELIFANLLTSRRYHDNERKTFGSRDGYGAILANIFSWEFVIEIADGRRQKKYKQIFSENKGKKSEPEIKKCEQSENWTRVTFKPDLAKFDFTKTLDRDIVALMRKRVVDMAGILGKSVNVELNGQKVAAKSFSEYVQLYIDSVSKEGIELPRIYQKVNDRWEVCVSLSEGQFQQVSFVNGIATIRGGTHVDYVANQIANHLMGIVNKKNKHASMKLHTVKGYLWVFVNALIENPAFDSQTKETLTTPQGKFGSKCELSEDFLTRVSNPGFVTNLLRLAESKLSKGANLDSLPHSSTRMSYMHAPPRPTQIFSEMHGAQRGEIKKRDRDDVFLERYLKLKREEIDRFAAIEEKKLEDPCSIARCIATIEKLQGLQVDDILVAADIFKIKENREVFLSFSRDDLRLAWIKREIVRSQPYNRN</sequence>
<dbReference type="PaxDb" id="4565-Traes_5BS_BD97A829F.1"/>
<dbReference type="InterPro" id="IPR020568">
    <property type="entry name" value="Ribosomal_Su5_D2-typ_SF"/>
</dbReference>
<dbReference type="Pfam" id="PF02518">
    <property type="entry name" value="HATPase_c"/>
    <property type="match status" value="1"/>
</dbReference>